<dbReference type="GO" id="GO:0000139">
    <property type="term" value="C:Golgi membrane"/>
    <property type="evidence" value="ECO:0007669"/>
    <property type="project" value="UniProtKB-SubCell"/>
</dbReference>
<comment type="function">
    <text evidence="9">Required for normal Golgi function.</text>
</comment>
<dbReference type="InterPro" id="IPR048369">
    <property type="entry name" value="COG6_C"/>
</dbReference>
<dbReference type="PANTHER" id="PTHR21506">
    <property type="entry name" value="COMPONENT OF OLIGOMERIC GOLGI COMPLEX 6"/>
    <property type="match status" value="1"/>
</dbReference>
<keyword evidence="5 9" id="KW-0653">Protein transport</keyword>
<dbReference type="AlphaFoldDB" id="A0A7S3R6N0"/>
<feature type="domain" description="Conserved oligomeric complex COG6 N-terminal" evidence="10">
    <location>
        <begin position="37"/>
        <end position="149"/>
    </location>
</feature>
<comment type="subunit">
    <text evidence="9">Component of the conserved oligomeric Golgi complex.</text>
</comment>
<feature type="domain" description="Conserved Oligomeric Golgi complex subunit 6 C-terminal" evidence="11">
    <location>
        <begin position="179"/>
        <end position="729"/>
    </location>
</feature>
<dbReference type="InterPro" id="IPR010490">
    <property type="entry name" value="COG6"/>
</dbReference>
<evidence type="ECO:0000256" key="2">
    <source>
        <dbReference type="ARBA" id="ARBA00011023"/>
    </source>
</evidence>
<comment type="subcellular location">
    <subcellularLocation>
        <location evidence="1 9">Golgi apparatus membrane</location>
        <topology evidence="1 9">Peripheral membrane protein</topology>
    </subcellularLocation>
</comment>
<evidence type="ECO:0000259" key="10">
    <source>
        <dbReference type="Pfam" id="PF06419"/>
    </source>
</evidence>
<keyword evidence="6 9" id="KW-0333">Golgi apparatus</keyword>
<dbReference type="GO" id="GO:0015031">
    <property type="term" value="P:protein transport"/>
    <property type="evidence" value="ECO:0007669"/>
    <property type="project" value="UniProtKB-KW"/>
</dbReference>
<protein>
    <recommendedName>
        <fullName evidence="3 9">Conserved oligomeric Golgi complex subunit 6</fullName>
        <shortName evidence="9">COG complex subunit 6</shortName>
    </recommendedName>
    <alternativeName>
        <fullName evidence="8 9">Component of oligomeric Golgi complex 6</fullName>
    </alternativeName>
</protein>
<reference evidence="12" key="1">
    <citation type="submission" date="2021-01" db="EMBL/GenBank/DDBJ databases">
        <authorList>
            <person name="Corre E."/>
            <person name="Pelletier E."/>
            <person name="Niang G."/>
            <person name="Scheremetjew M."/>
            <person name="Finn R."/>
            <person name="Kale V."/>
            <person name="Holt S."/>
            <person name="Cochrane G."/>
            <person name="Meng A."/>
            <person name="Brown T."/>
            <person name="Cohen L."/>
        </authorList>
    </citation>
    <scope>NUCLEOTIDE SEQUENCE</scope>
    <source>
        <strain evidence="12">CCMP1320</strain>
    </source>
</reference>
<organism evidence="12">
    <name type="scientific">Dunaliella tertiolecta</name>
    <name type="common">Green alga</name>
    <dbReference type="NCBI Taxonomy" id="3047"/>
    <lineage>
        <taxon>Eukaryota</taxon>
        <taxon>Viridiplantae</taxon>
        <taxon>Chlorophyta</taxon>
        <taxon>core chlorophytes</taxon>
        <taxon>Chlorophyceae</taxon>
        <taxon>CS clade</taxon>
        <taxon>Chlamydomonadales</taxon>
        <taxon>Dunaliellaceae</taxon>
        <taxon>Dunaliella</taxon>
    </lineage>
</organism>
<evidence type="ECO:0000256" key="5">
    <source>
        <dbReference type="ARBA" id="ARBA00022927"/>
    </source>
</evidence>
<evidence type="ECO:0000256" key="1">
    <source>
        <dbReference type="ARBA" id="ARBA00004395"/>
    </source>
</evidence>
<proteinExistence type="inferred from homology"/>
<sequence>MASMQTSSLAPGLSRKVKKILEIKTEGPEVISSISTLSQFYTSNSAADRRDLRSNIENRSLHINDAFISAAESVIAALDGVQSNLDGLADSCAKIQNVLDATKLSAAPLLGETQALQAELGATQHKAQLVEEFLEHYQLSQEEVAALQSEDVGPAFFAALSRVRHIHDNCRSLLRTHHQRAGLELMDLMASYQESAYERLCRWVQSECRGIGDFDAPEVDGNLQAAVRALQQRPVLFKYCAEEVATARHNALFQRFITALTRGGPNGMPRPIEIHAHDPKRYINDMLAWVHQSLASEREFVVALFGGDEPEGDGLTNGSSRGAMEARRAALEARGLGGAEGLNTASLLDRIFESICRPLRVRVEQVLMTSPPLLLCFQLTQLHSFYLDLTQKIVGPEAQLTLALRSCRDMAHRSFLEHLRVRGEKLVQQPPAAPADLSVPPQISEAVQIMLELIQVHESDLGVGTEGAPQEQGSSGAFEAVLAAMLDPILEAIDASTQAMAAPPTKSSSGSSLGALGIASTRAQNGAPASGPPTHAHSPSSQHMFAVNCLSAVASALAARPCARVQAERVAGVLETRLSMLVAGEVGTLLGRCGLAEVLERLAMYGQQHAALREQAQAQQAAAEAGGPQPAIYGAGLATAPASDPSLSLQRIADTMRAFFATISSPDALPEFLPLQAHRVRADAVGRVAKSLVEAYEAVYAALDDPTNGYLEQGGTSAVKHSPAHVRTIFGVL</sequence>
<dbReference type="Pfam" id="PF20653">
    <property type="entry name" value="COG6_C"/>
    <property type="match status" value="1"/>
</dbReference>
<dbReference type="Pfam" id="PF06419">
    <property type="entry name" value="COG6_N"/>
    <property type="match status" value="1"/>
</dbReference>
<keyword evidence="7 9" id="KW-0472">Membrane</keyword>
<dbReference type="EMBL" id="HBIP01031194">
    <property type="protein sequence ID" value="CAE0503873.1"/>
    <property type="molecule type" value="Transcribed_RNA"/>
</dbReference>
<evidence type="ECO:0000313" key="12">
    <source>
        <dbReference type="EMBL" id="CAE0503873.1"/>
    </source>
</evidence>
<gene>
    <name evidence="12" type="ORF">DTER00134_LOCUS18946</name>
</gene>
<accession>A0A7S3R6N0</accession>
<evidence type="ECO:0000256" key="8">
    <source>
        <dbReference type="ARBA" id="ARBA00031348"/>
    </source>
</evidence>
<name>A0A7S3R6N0_DUNTE</name>
<evidence type="ECO:0000256" key="4">
    <source>
        <dbReference type="ARBA" id="ARBA00022448"/>
    </source>
</evidence>
<evidence type="ECO:0000259" key="11">
    <source>
        <dbReference type="Pfam" id="PF20653"/>
    </source>
</evidence>
<dbReference type="InterPro" id="IPR048368">
    <property type="entry name" value="COG6_N"/>
</dbReference>
<evidence type="ECO:0000256" key="3">
    <source>
        <dbReference type="ARBA" id="ARBA00020973"/>
    </source>
</evidence>
<evidence type="ECO:0000256" key="9">
    <source>
        <dbReference type="RuleBase" id="RU365075"/>
    </source>
</evidence>
<dbReference type="GO" id="GO:0006891">
    <property type="term" value="P:intra-Golgi vesicle-mediated transport"/>
    <property type="evidence" value="ECO:0007669"/>
    <property type="project" value="UniProtKB-UniRule"/>
</dbReference>
<evidence type="ECO:0000256" key="6">
    <source>
        <dbReference type="ARBA" id="ARBA00023034"/>
    </source>
</evidence>
<dbReference type="GO" id="GO:0017119">
    <property type="term" value="C:Golgi transport complex"/>
    <property type="evidence" value="ECO:0007669"/>
    <property type="project" value="UniProtKB-UniRule"/>
</dbReference>
<comment type="similarity">
    <text evidence="2 9">Belongs to the COG6 family.</text>
</comment>
<dbReference type="PANTHER" id="PTHR21506:SF0">
    <property type="entry name" value="CONSERVED OLIGOMERIC GOLGI COMPLEX SUBUNIT 6"/>
    <property type="match status" value="1"/>
</dbReference>
<evidence type="ECO:0000256" key="7">
    <source>
        <dbReference type="ARBA" id="ARBA00023136"/>
    </source>
</evidence>
<dbReference type="SMART" id="SM01087">
    <property type="entry name" value="COG6"/>
    <property type="match status" value="1"/>
</dbReference>
<keyword evidence="4 9" id="KW-0813">Transport</keyword>